<dbReference type="SUPFAM" id="SSF55447">
    <property type="entry name" value="CO dehydrogenase flavoprotein C-terminal domain-like"/>
    <property type="match status" value="1"/>
</dbReference>
<dbReference type="Pfam" id="PF00941">
    <property type="entry name" value="FAD_binding_5"/>
    <property type="match status" value="1"/>
</dbReference>
<dbReference type="SUPFAM" id="SSF56176">
    <property type="entry name" value="FAD-binding/transporter-associated domain-like"/>
    <property type="match status" value="1"/>
</dbReference>
<dbReference type="InterPro" id="IPR051312">
    <property type="entry name" value="Diverse_Substr_Oxidored"/>
</dbReference>
<dbReference type="Gene3D" id="3.30.390.50">
    <property type="entry name" value="CO dehydrogenase flavoprotein, C-terminal domain"/>
    <property type="match status" value="1"/>
</dbReference>
<dbReference type="InterPro" id="IPR016169">
    <property type="entry name" value="FAD-bd_PCMH_sub2"/>
</dbReference>
<dbReference type="SMART" id="SM01092">
    <property type="entry name" value="CO_deh_flav_C"/>
    <property type="match status" value="1"/>
</dbReference>
<dbReference type="PANTHER" id="PTHR42659">
    <property type="entry name" value="XANTHINE DEHYDROGENASE SUBUNIT C-RELATED"/>
    <property type="match status" value="1"/>
</dbReference>
<dbReference type="Proteomes" id="UP000199230">
    <property type="component" value="Unassembled WGS sequence"/>
</dbReference>
<evidence type="ECO:0000313" key="5">
    <source>
        <dbReference type="Proteomes" id="UP000199230"/>
    </source>
</evidence>
<gene>
    <name evidence="4" type="ORF">SAMN05192546_10641</name>
</gene>
<dbReference type="GO" id="GO:0071949">
    <property type="term" value="F:FAD binding"/>
    <property type="evidence" value="ECO:0007669"/>
    <property type="project" value="InterPro"/>
</dbReference>
<keyword evidence="5" id="KW-1185">Reference proteome</keyword>
<dbReference type="EMBL" id="FNPV01000006">
    <property type="protein sequence ID" value="SDY96820.1"/>
    <property type="molecule type" value="Genomic_DNA"/>
</dbReference>
<dbReference type="InterPro" id="IPR002346">
    <property type="entry name" value="Mopterin_DH_FAD-bd"/>
</dbReference>
<dbReference type="InterPro" id="IPR036683">
    <property type="entry name" value="CO_DH_flav_C_dom_sf"/>
</dbReference>
<dbReference type="GO" id="GO:0016491">
    <property type="term" value="F:oxidoreductase activity"/>
    <property type="evidence" value="ECO:0007669"/>
    <property type="project" value="UniProtKB-KW"/>
</dbReference>
<dbReference type="AlphaFoldDB" id="A0A1H3P6Z6"/>
<keyword evidence="1" id="KW-0285">Flavoprotein</keyword>
<dbReference type="RefSeq" id="WP_093313719.1">
    <property type="nucleotide sequence ID" value="NZ_FNPV01000006.1"/>
</dbReference>
<dbReference type="Gene3D" id="3.30.465.10">
    <property type="match status" value="1"/>
</dbReference>
<feature type="domain" description="FAD-binding PCMH-type" evidence="3">
    <location>
        <begin position="1"/>
        <end position="164"/>
    </location>
</feature>
<accession>A0A1H3P6Z6</accession>
<dbReference type="InterPro" id="IPR005107">
    <property type="entry name" value="CO_DH_flav_C"/>
</dbReference>
<dbReference type="InterPro" id="IPR036318">
    <property type="entry name" value="FAD-bd_PCMH-like_sf"/>
</dbReference>
<keyword evidence="2" id="KW-0560">Oxidoreductase</keyword>
<proteinExistence type="predicted"/>
<sequence length="269" mass="29192">MISVQKVIRPATVDDAFEALQKNRFATLLGGGGFLRMGSKNITTLIDLSDCGLDRIKEQEDHWEIGAMVTLGELERHQELNRQYDGLLAAAVEEIVGVALRNVVTVGASVYARYGFSDLITGLLALPVKLRLYQGEEVSLEHFLQNGVEGKDILEAILIEKGKCQAGFSSLRKTSGDYAVLNTAAAITGGRLRISVGARPGRASLAHEAMAFLQEEAEKNADLQKAAVIASEELNFGTNRRGSKEYRKQLCQSLVARVLRDSMAGGGQQ</sequence>
<name>A0A1H3P6Z6_9FIRM</name>
<dbReference type="PROSITE" id="PS51387">
    <property type="entry name" value="FAD_PCMH"/>
    <property type="match status" value="1"/>
</dbReference>
<evidence type="ECO:0000256" key="2">
    <source>
        <dbReference type="ARBA" id="ARBA00023002"/>
    </source>
</evidence>
<evidence type="ECO:0000259" key="3">
    <source>
        <dbReference type="PROSITE" id="PS51387"/>
    </source>
</evidence>
<organism evidence="4 5">
    <name type="scientific">Tindallia californiensis</name>
    <dbReference type="NCBI Taxonomy" id="159292"/>
    <lineage>
        <taxon>Bacteria</taxon>
        <taxon>Bacillati</taxon>
        <taxon>Bacillota</taxon>
        <taxon>Clostridia</taxon>
        <taxon>Peptostreptococcales</taxon>
        <taxon>Tindalliaceae</taxon>
        <taxon>Tindallia</taxon>
    </lineage>
</organism>
<evidence type="ECO:0000313" key="4">
    <source>
        <dbReference type="EMBL" id="SDY96820.1"/>
    </source>
</evidence>
<reference evidence="4 5" key="1">
    <citation type="submission" date="2016-10" db="EMBL/GenBank/DDBJ databases">
        <authorList>
            <person name="de Groot N.N."/>
        </authorList>
    </citation>
    <scope>NUCLEOTIDE SEQUENCE [LARGE SCALE GENOMIC DNA]</scope>
    <source>
        <strain evidence="4 5">APO</strain>
    </source>
</reference>
<protein>
    <submittedName>
        <fullName evidence="4">CO or xanthine dehydrogenase, FAD-binding subunit</fullName>
    </submittedName>
</protein>
<evidence type="ECO:0000256" key="1">
    <source>
        <dbReference type="ARBA" id="ARBA00022630"/>
    </source>
</evidence>
<dbReference type="Pfam" id="PF03450">
    <property type="entry name" value="CO_deh_flav_C"/>
    <property type="match status" value="1"/>
</dbReference>
<dbReference type="STRING" id="159292.SAMN05192546_10641"/>
<dbReference type="InterPro" id="IPR016166">
    <property type="entry name" value="FAD-bd_PCMH"/>
</dbReference>
<dbReference type="OrthoDB" id="9803647at2"/>
<dbReference type="PANTHER" id="PTHR42659:SF9">
    <property type="entry name" value="XANTHINE DEHYDROGENASE FAD-BINDING SUBUNIT XDHB-RELATED"/>
    <property type="match status" value="1"/>
</dbReference>